<accession>A0AAV4SSP8</accession>
<gene>
    <name evidence="1" type="ORF">CDAR_242991</name>
</gene>
<organism evidence="1 2">
    <name type="scientific">Caerostris darwini</name>
    <dbReference type="NCBI Taxonomy" id="1538125"/>
    <lineage>
        <taxon>Eukaryota</taxon>
        <taxon>Metazoa</taxon>
        <taxon>Ecdysozoa</taxon>
        <taxon>Arthropoda</taxon>
        <taxon>Chelicerata</taxon>
        <taxon>Arachnida</taxon>
        <taxon>Araneae</taxon>
        <taxon>Araneomorphae</taxon>
        <taxon>Entelegynae</taxon>
        <taxon>Araneoidea</taxon>
        <taxon>Araneidae</taxon>
        <taxon>Caerostris</taxon>
    </lineage>
</organism>
<comment type="caution">
    <text evidence="1">The sequence shown here is derived from an EMBL/GenBank/DDBJ whole genome shotgun (WGS) entry which is preliminary data.</text>
</comment>
<dbReference type="EMBL" id="BPLQ01008447">
    <property type="protein sequence ID" value="GIY37393.1"/>
    <property type="molecule type" value="Genomic_DNA"/>
</dbReference>
<proteinExistence type="predicted"/>
<dbReference type="AlphaFoldDB" id="A0AAV4SSP8"/>
<evidence type="ECO:0000313" key="1">
    <source>
        <dbReference type="EMBL" id="GIY37393.1"/>
    </source>
</evidence>
<keyword evidence="2" id="KW-1185">Reference proteome</keyword>
<reference evidence="1 2" key="1">
    <citation type="submission" date="2021-06" db="EMBL/GenBank/DDBJ databases">
        <title>Caerostris darwini draft genome.</title>
        <authorList>
            <person name="Kono N."/>
            <person name="Arakawa K."/>
        </authorList>
    </citation>
    <scope>NUCLEOTIDE SEQUENCE [LARGE SCALE GENOMIC DNA]</scope>
</reference>
<dbReference type="Proteomes" id="UP001054837">
    <property type="component" value="Unassembled WGS sequence"/>
</dbReference>
<sequence length="91" mass="10122">MDLRYPTAKSHIMSGGLGGLSVGKYCLTTFSLPKYSRKRFCTERICASAPSCIKIVVSKNWLCCNSEMIKVSSICRYFSTETVQVIKPTVT</sequence>
<evidence type="ECO:0000313" key="2">
    <source>
        <dbReference type="Proteomes" id="UP001054837"/>
    </source>
</evidence>
<protein>
    <submittedName>
        <fullName evidence="1">Uncharacterized protein</fullName>
    </submittedName>
</protein>
<name>A0AAV4SSP8_9ARAC</name>